<feature type="signal peptide" evidence="1">
    <location>
        <begin position="1"/>
        <end position="23"/>
    </location>
</feature>
<accession>A0A2N0H7M2</accession>
<keyword evidence="3" id="KW-1185">Reference proteome</keyword>
<evidence type="ECO:0000313" key="2">
    <source>
        <dbReference type="EMBL" id="PKB14929.1"/>
    </source>
</evidence>
<feature type="chain" id="PRO_5014767668" evidence="1">
    <location>
        <begin position="24"/>
        <end position="123"/>
    </location>
</feature>
<keyword evidence="1" id="KW-0732">Signal</keyword>
<sequence>MKRWLTMALLLTALFGLIGQATAFAHAMPAAKFDRAVAAAPMDPDCAKMVGLTKPAPQPVKPCKGMTPDCAAKMGCAVPFALMPPVASGPVPDFRAALLGLVPATPLVGRDTGPEPEPPTHLG</sequence>
<organism evidence="2 3">
    <name type="scientific">Novosphingobium kunmingense</name>
    <dbReference type="NCBI Taxonomy" id="1211806"/>
    <lineage>
        <taxon>Bacteria</taxon>
        <taxon>Pseudomonadati</taxon>
        <taxon>Pseudomonadota</taxon>
        <taxon>Alphaproteobacteria</taxon>
        <taxon>Sphingomonadales</taxon>
        <taxon>Sphingomonadaceae</taxon>
        <taxon>Novosphingobium</taxon>
    </lineage>
</organism>
<proteinExistence type="predicted"/>
<reference evidence="2 3" key="1">
    <citation type="submission" date="2017-11" db="EMBL/GenBank/DDBJ databases">
        <title>Genomic Encyclopedia of Type Strains, Phase III (KMG-III): the genomes of soil and plant-associated and newly described type strains.</title>
        <authorList>
            <person name="Whitman W."/>
        </authorList>
    </citation>
    <scope>NUCLEOTIDE SEQUENCE [LARGE SCALE GENOMIC DNA]</scope>
    <source>
        <strain evidence="2 3">CGMCC 1.12274</strain>
    </source>
</reference>
<dbReference type="EMBL" id="PHUF01000004">
    <property type="protein sequence ID" value="PKB14929.1"/>
    <property type="molecule type" value="Genomic_DNA"/>
</dbReference>
<comment type="caution">
    <text evidence="2">The sequence shown here is derived from an EMBL/GenBank/DDBJ whole genome shotgun (WGS) entry which is preliminary data.</text>
</comment>
<name>A0A2N0H7M2_9SPHN</name>
<evidence type="ECO:0000313" key="3">
    <source>
        <dbReference type="Proteomes" id="UP000232587"/>
    </source>
</evidence>
<dbReference type="Proteomes" id="UP000232587">
    <property type="component" value="Unassembled WGS sequence"/>
</dbReference>
<dbReference type="AlphaFoldDB" id="A0A2N0H7M2"/>
<protein>
    <submittedName>
        <fullName evidence="2">Uncharacterized protein</fullName>
    </submittedName>
</protein>
<gene>
    <name evidence="2" type="ORF">B0I00_2531</name>
</gene>
<evidence type="ECO:0000256" key="1">
    <source>
        <dbReference type="SAM" id="SignalP"/>
    </source>
</evidence>